<comment type="caution">
    <text evidence="6">The sequence shown here is derived from an EMBL/GenBank/DDBJ whole genome shotgun (WGS) entry which is preliminary data.</text>
</comment>
<organism evidence="6 7">
    <name type="scientific">Lactococcus lactis subsp. lactis A12</name>
    <dbReference type="NCBI Taxonomy" id="1137134"/>
    <lineage>
        <taxon>Bacteria</taxon>
        <taxon>Bacillati</taxon>
        <taxon>Bacillota</taxon>
        <taxon>Bacilli</taxon>
        <taxon>Lactobacillales</taxon>
        <taxon>Streptococcaceae</taxon>
        <taxon>Lactococcus</taxon>
    </lineage>
</organism>
<dbReference type="InterPro" id="IPR001173">
    <property type="entry name" value="Glyco_trans_2-like"/>
</dbReference>
<accession>S6EVQ9</accession>
<keyword evidence="3 6" id="KW-0808">Transferase</keyword>
<keyword evidence="4" id="KW-0472">Membrane</keyword>
<dbReference type="Pfam" id="PF00535">
    <property type="entry name" value="Glycos_transf_2"/>
    <property type="match status" value="1"/>
</dbReference>
<gene>
    <name evidence="6" type="primary">amsE</name>
    <name evidence="6" type="ORF">O9U_00265</name>
</gene>
<reference evidence="6 7" key="1">
    <citation type="journal article" date="2013" name="Appl. Environ. Microbiol.">
        <title>The Carbohydrate Metabolism Signature of Lactococcus lactis Strain A12 Reveals Its Sourdough Ecosystem Origin.</title>
        <authorList>
            <person name="Passerini D."/>
            <person name="Coddeville M."/>
            <person name="Le Bourgeois P."/>
            <person name="Loubiere P."/>
            <person name="Ritzenthaler P."/>
            <person name="Fontagne-Faucher C."/>
            <person name="Daveran-Mingot M.L."/>
            <person name="Cocaign-Bousquet M."/>
        </authorList>
    </citation>
    <scope>NUCLEOTIDE SEQUENCE [LARGE SCALE GENOMIC DNA]</scope>
    <source>
        <strain evidence="6 7">A12</strain>
    </source>
</reference>
<keyword evidence="4" id="KW-0812">Transmembrane</keyword>
<feature type="transmembrane region" description="Helical" evidence="4">
    <location>
        <begin position="246"/>
        <end position="264"/>
    </location>
</feature>
<dbReference type="EMBL" id="CBLU010000003">
    <property type="protein sequence ID" value="CDG03508.1"/>
    <property type="molecule type" value="Genomic_DNA"/>
</dbReference>
<dbReference type="AlphaFoldDB" id="S6EVQ9"/>
<evidence type="ECO:0000256" key="1">
    <source>
        <dbReference type="ARBA" id="ARBA00006739"/>
    </source>
</evidence>
<comment type="similarity">
    <text evidence="1">Belongs to the glycosyltransferase 2 family.</text>
</comment>
<dbReference type="Proteomes" id="UP000015361">
    <property type="component" value="Unassembled WGS sequence"/>
</dbReference>
<dbReference type="GO" id="GO:0016757">
    <property type="term" value="F:glycosyltransferase activity"/>
    <property type="evidence" value="ECO:0007669"/>
    <property type="project" value="UniProtKB-KW"/>
</dbReference>
<sequence>MNLENNFSVLIGVYHKDVPEYFQQALDSVLNQTIKSNDIVLSIDGPIYGDLLDTVNNYLIKYSEIHPIWLPENIGQGKAFQKALPKCQNEIVFRMDSDDICIPTRFERQLNYLLEHPEVRLMSSTISEFTDTTENIVTIKKVPETNNEIIKFARRWNPINHPSAVFYKSDVLAVGSYQDFYRYEDYYLWVRMLSAGYKAANIQDSLLYYRLSSENLKRRMNWRTTKSSLKFHQWKYKIGFTNWFDTYYMIVVMLGIFIIPDFIFEKIYKHLRK</sequence>
<dbReference type="SUPFAM" id="SSF53448">
    <property type="entry name" value="Nucleotide-diphospho-sugar transferases"/>
    <property type="match status" value="1"/>
</dbReference>
<evidence type="ECO:0000256" key="3">
    <source>
        <dbReference type="ARBA" id="ARBA00022679"/>
    </source>
</evidence>
<dbReference type="InterPro" id="IPR029044">
    <property type="entry name" value="Nucleotide-diphossugar_trans"/>
</dbReference>
<name>S6EVQ9_LACLL</name>
<feature type="domain" description="Glycosyltransferase 2-like" evidence="5">
    <location>
        <begin position="8"/>
        <end position="161"/>
    </location>
</feature>
<dbReference type="Gene3D" id="3.90.550.10">
    <property type="entry name" value="Spore Coat Polysaccharide Biosynthesis Protein SpsA, Chain A"/>
    <property type="match status" value="1"/>
</dbReference>
<dbReference type="PANTHER" id="PTHR43685">
    <property type="entry name" value="GLYCOSYLTRANSFERASE"/>
    <property type="match status" value="1"/>
</dbReference>
<evidence type="ECO:0000256" key="2">
    <source>
        <dbReference type="ARBA" id="ARBA00022676"/>
    </source>
</evidence>
<dbReference type="InterPro" id="IPR050834">
    <property type="entry name" value="Glycosyltransf_2"/>
</dbReference>
<evidence type="ECO:0000256" key="4">
    <source>
        <dbReference type="SAM" id="Phobius"/>
    </source>
</evidence>
<evidence type="ECO:0000313" key="6">
    <source>
        <dbReference type="EMBL" id="CDG03508.1"/>
    </source>
</evidence>
<keyword evidence="2" id="KW-0328">Glycosyltransferase</keyword>
<evidence type="ECO:0000259" key="5">
    <source>
        <dbReference type="Pfam" id="PF00535"/>
    </source>
</evidence>
<evidence type="ECO:0000313" key="7">
    <source>
        <dbReference type="Proteomes" id="UP000015361"/>
    </source>
</evidence>
<dbReference type="PANTHER" id="PTHR43685:SF5">
    <property type="entry name" value="GLYCOSYLTRANSFERASE EPSE-RELATED"/>
    <property type="match status" value="1"/>
</dbReference>
<protein>
    <submittedName>
        <fullName evidence="6">Glycoside transferase family 2</fullName>
    </submittedName>
</protein>
<proteinExistence type="inferred from homology"/>
<keyword evidence="4" id="KW-1133">Transmembrane helix</keyword>